<organism evidence="1 2">
    <name type="scientific">Anopheles dirus</name>
    <dbReference type="NCBI Taxonomy" id="7168"/>
    <lineage>
        <taxon>Eukaryota</taxon>
        <taxon>Metazoa</taxon>
        <taxon>Ecdysozoa</taxon>
        <taxon>Arthropoda</taxon>
        <taxon>Hexapoda</taxon>
        <taxon>Insecta</taxon>
        <taxon>Pterygota</taxon>
        <taxon>Neoptera</taxon>
        <taxon>Endopterygota</taxon>
        <taxon>Diptera</taxon>
        <taxon>Nematocera</taxon>
        <taxon>Culicoidea</taxon>
        <taxon>Culicidae</taxon>
        <taxon>Anophelinae</taxon>
        <taxon>Anopheles</taxon>
    </lineage>
</organism>
<dbReference type="PANTHER" id="PTHR47331:SF5">
    <property type="entry name" value="RIBONUCLEASE H"/>
    <property type="match status" value="1"/>
</dbReference>
<protein>
    <submittedName>
        <fullName evidence="1">Uncharacterized protein</fullName>
    </submittedName>
</protein>
<sequence>RTSRRVRRSNHEEDRAFELLRTSTQLIDGRYTTGLLWRYDGTILPNNRTLAIRRMECLERKLNRDAQLRGVMNNKVKEYLEKGYIRSLTTEEKRLNHPRAWYLPIFPVFNPNKPNKVRIKEDFLSTIGCPTQPRYSRPYKALPNKKRPYFGA</sequence>
<evidence type="ECO:0000313" key="1">
    <source>
        <dbReference type="EnsemblMetazoa" id="ADIR005760-PA"/>
    </source>
</evidence>
<evidence type="ECO:0000313" key="2">
    <source>
        <dbReference type="Proteomes" id="UP000075884"/>
    </source>
</evidence>
<proteinExistence type="predicted"/>
<dbReference type="STRING" id="7168.A0A182NDP6"/>
<dbReference type="PANTHER" id="PTHR47331">
    <property type="entry name" value="PHD-TYPE DOMAIN-CONTAINING PROTEIN"/>
    <property type="match status" value="1"/>
</dbReference>
<accession>A0A182NDP6</accession>
<dbReference type="Proteomes" id="UP000075884">
    <property type="component" value="Unassembled WGS sequence"/>
</dbReference>
<dbReference type="EnsemblMetazoa" id="ADIR005760-RA">
    <property type="protein sequence ID" value="ADIR005760-PA"/>
    <property type="gene ID" value="ADIR005760"/>
</dbReference>
<keyword evidence="2" id="KW-1185">Reference proteome</keyword>
<dbReference type="VEuPathDB" id="VectorBase:ADIR005760"/>
<reference evidence="1" key="2">
    <citation type="submission" date="2020-05" db="UniProtKB">
        <authorList>
            <consortium name="EnsemblMetazoa"/>
        </authorList>
    </citation>
    <scope>IDENTIFICATION</scope>
    <source>
        <strain evidence="1">WRAIR2</strain>
    </source>
</reference>
<reference evidence="2" key="1">
    <citation type="submission" date="2013-03" db="EMBL/GenBank/DDBJ databases">
        <title>The Genome Sequence of Anopheles dirus WRAIR2.</title>
        <authorList>
            <consortium name="The Broad Institute Genomics Platform"/>
            <person name="Neafsey D.E."/>
            <person name="Walton C."/>
            <person name="Walker B."/>
            <person name="Young S.K."/>
            <person name="Zeng Q."/>
            <person name="Gargeya S."/>
            <person name="Fitzgerald M."/>
            <person name="Haas B."/>
            <person name="Abouelleil A."/>
            <person name="Allen A.W."/>
            <person name="Alvarado L."/>
            <person name="Arachchi H.M."/>
            <person name="Berlin A.M."/>
            <person name="Chapman S.B."/>
            <person name="Gainer-Dewar J."/>
            <person name="Goldberg J."/>
            <person name="Griggs A."/>
            <person name="Gujja S."/>
            <person name="Hansen M."/>
            <person name="Howarth C."/>
            <person name="Imamovic A."/>
            <person name="Ireland A."/>
            <person name="Larimer J."/>
            <person name="McCowan C."/>
            <person name="Murphy C."/>
            <person name="Pearson M."/>
            <person name="Poon T.W."/>
            <person name="Priest M."/>
            <person name="Roberts A."/>
            <person name="Saif S."/>
            <person name="Shea T."/>
            <person name="Sisk P."/>
            <person name="Sykes S."/>
            <person name="Wortman J."/>
            <person name="Nusbaum C."/>
            <person name="Birren B."/>
        </authorList>
    </citation>
    <scope>NUCLEOTIDE SEQUENCE [LARGE SCALE GENOMIC DNA]</scope>
    <source>
        <strain evidence="2">WRAIR2</strain>
    </source>
</reference>
<dbReference type="AlphaFoldDB" id="A0A182NDP6"/>
<name>A0A182NDP6_9DIPT</name>